<comment type="similarity">
    <text evidence="2">Belongs to the UPF0410 family.</text>
</comment>
<dbReference type="PANTHER" id="PTHR33884">
    <property type="entry name" value="UPF0410 PROTEIN YMGE"/>
    <property type="match status" value="1"/>
</dbReference>
<proteinExistence type="inferred from homology"/>
<gene>
    <name evidence="8" type="ORF">GCM10010185_14400</name>
</gene>
<evidence type="ECO:0000256" key="1">
    <source>
        <dbReference type="ARBA" id="ARBA00004651"/>
    </source>
</evidence>
<reference evidence="8" key="1">
    <citation type="journal article" date="2014" name="Int. J. Syst. Evol. Microbiol.">
        <title>Complete genome sequence of Corynebacterium casei LMG S-19264T (=DSM 44701T), isolated from a smear-ripened cheese.</title>
        <authorList>
            <consortium name="US DOE Joint Genome Institute (JGI-PGF)"/>
            <person name="Walter F."/>
            <person name="Albersmeier A."/>
            <person name="Kalinowski J."/>
            <person name="Ruckert C."/>
        </authorList>
    </citation>
    <scope>NUCLEOTIDE SEQUENCE</scope>
    <source>
        <strain evidence="8">JCM 3313</strain>
    </source>
</reference>
<dbReference type="AlphaFoldDB" id="A0A918AHU3"/>
<sequence>MEITGIISALFIGLLIGGLGRLVVPGKQRISVLLTVLVGIAAALVGTFGASVIGVAETDGIDWIELALQVGLAGVGVTALAKRRSRQLS</sequence>
<keyword evidence="4 7" id="KW-0812">Transmembrane</keyword>
<dbReference type="EMBL" id="BMRG01000002">
    <property type="protein sequence ID" value="GGP43824.1"/>
    <property type="molecule type" value="Genomic_DNA"/>
</dbReference>
<evidence type="ECO:0000256" key="6">
    <source>
        <dbReference type="ARBA" id="ARBA00023136"/>
    </source>
</evidence>
<evidence type="ECO:0000256" key="7">
    <source>
        <dbReference type="SAM" id="Phobius"/>
    </source>
</evidence>
<dbReference type="Proteomes" id="UP000639606">
    <property type="component" value="Unassembled WGS sequence"/>
</dbReference>
<organism evidence="8 9">
    <name type="scientific">Saccharothrix coeruleofusca</name>
    <dbReference type="NCBI Taxonomy" id="33919"/>
    <lineage>
        <taxon>Bacteria</taxon>
        <taxon>Bacillati</taxon>
        <taxon>Actinomycetota</taxon>
        <taxon>Actinomycetes</taxon>
        <taxon>Pseudonocardiales</taxon>
        <taxon>Pseudonocardiaceae</taxon>
        <taxon>Saccharothrix</taxon>
    </lineage>
</organism>
<keyword evidence="6 7" id="KW-0472">Membrane</keyword>
<evidence type="ECO:0000256" key="3">
    <source>
        <dbReference type="ARBA" id="ARBA00022475"/>
    </source>
</evidence>
<feature type="transmembrane region" description="Helical" evidence="7">
    <location>
        <begin position="61"/>
        <end position="81"/>
    </location>
</feature>
<evidence type="ECO:0000256" key="2">
    <source>
        <dbReference type="ARBA" id="ARBA00011006"/>
    </source>
</evidence>
<keyword evidence="5 7" id="KW-1133">Transmembrane helix</keyword>
<dbReference type="GO" id="GO:0005886">
    <property type="term" value="C:plasma membrane"/>
    <property type="evidence" value="ECO:0007669"/>
    <property type="project" value="UniProtKB-SubCell"/>
</dbReference>
<reference evidence="8" key="2">
    <citation type="submission" date="2020-09" db="EMBL/GenBank/DDBJ databases">
        <authorList>
            <person name="Sun Q."/>
            <person name="Ohkuma M."/>
        </authorList>
    </citation>
    <scope>NUCLEOTIDE SEQUENCE</scope>
    <source>
        <strain evidence="8">JCM 3313</strain>
    </source>
</reference>
<keyword evidence="9" id="KW-1185">Reference proteome</keyword>
<comment type="subcellular location">
    <subcellularLocation>
        <location evidence="1">Cell membrane</location>
        <topology evidence="1">Multi-pass membrane protein</topology>
    </subcellularLocation>
</comment>
<evidence type="ECO:0000256" key="4">
    <source>
        <dbReference type="ARBA" id="ARBA00022692"/>
    </source>
</evidence>
<dbReference type="InterPro" id="IPR007341">
    <property type="entry name" value="Transgly_assoc"/>
</dbReference>
<accession>A0A918AHU3</accession>
<dbReference type="PANTHER" id="PTHR33884:SF3">
    <property type="entry name" value="UPF0410 PROTEIN YMGE"/>
    <property type="match status" value="1"/>
</dbReference>
<evidence type="ECO:0000313" key="8">
    <source>
        <dbReference type="EMBL" id="GGP43824.1"/>
    </source>
</evidence>
<evidence type="ECO:0000256" key="5">
    <source>
        <dbReference type="ARBA" id="ARBA00022989"/>
    </source>
</evidence>
<protein>
    <submittedName>
        <fullName evidence="8">Membrane protein</fullName>
    </submittedName>
</protein>
<name>A0A918AHU3_9PSEU</name>
<comment type="caution">
    <text evidence="8">The sequence shown here is derived from an EMBL/GenBank/DDBJ whole genome shotgun (WGS) entry which is preliminary data.</text>
</comment>
<dbReference type="RefSeq" id="WP_189222253.1">
    <property type="nucleotide sequence ID" value="NZ_BMRG01000002.1"/>
</dbReference>
<keyword evidence="3" id="KW-1003">Cell membrane</keyword>
<feature type="transmembrane region" description="Helical" evidence="7">
    <location>
        <begin position="31"/>
        <end position="55"/>
    </location>
</feature>
<evidence type="ECO:0000313" key="9">
    <source>
        <dbReference type="Proteomes" id="UP000639606"/>
    </source>
</evidence>
<feature type="transmembrane region" description="Helical" evidence="7">
    <location>
        <begin position="6"/>
        <end position="24"/>
    </location>
</feature>